<evidence type="ECO:0000313" key="2">
    <source>
        <dbReference type="Proteomes" id="UP001153678"/>
    </source>
</evidence>
<proteinExistence type="predicted"/>
<dbReference type="Proteomes" id="UP001153678">
    <property type="component" value="Unassembled WGS sequence"/>
</dbReference>
<dbReference type="EMBL" id="CAMKVN010019291">
    <property type="protein sequence ID" value="CAI2198691.1"/>
    <property type="molecule type" value="Genomic_DNA"/>
</dbReference>
<feature type="non-terminal residue" evidence="1">
    <location>
        <position position="1"/>
    </location>
</feature>
<keyword evidence="2" id="KW-1185">Reference proteome</keyword>
<dbReference type="OrthoDB" id="2386001at2759"/>
<accession>A0A9W4TAG9</accession>
<protein>
    <submittedName>
        <fullName evidence="1">779_t:CDS:1</fullName>
    </submittedName>
</protein>
<feature type="non-terminal residue" evidence="1">
    <location>
        <position position="85"/>
    </location>
</feature>
<reference evidence="1" key="1">
    <citation type="submission" date="2022-08" db="EMBL/GenBank/DDBJ databases">
        <authorList>
            <person name="Kallberg Y."/>
            <person name="Tangrot J."/>
            <person name="Rosling A."/>
        </authorList>
    </citation>
    <scope>NUCLEOTIDE SEQUENCE</scope>
    <source>
        <strain evidence="1">Wild A</strain>
    </source>
</reference>
<evidence type="ECO:0000313" key="1">
    <source>
        <dbReference type="EMBL" id="CAI2198691.1"/>
    </source>
</evidence>
<dbReference type="AlphaFoldDB" id="A0A9W4TAG9"/>
<name>A0A9W4TAG9_9GLOM</name>
<comment type="caution">
    <text evidence="1">The sequence shown here is derived from an EMBL/GenBank/DDBJ whole genome shotgun (WGS) entry which is preliminary data.</text>
</comment>
<gene>
    <name evidence="1" type="ORF">FWILDA_LOCUS18699</name>
</gene>
<sequence>DSAQTNSTVGIETSSCNVEIRTSKDVKICGHIINTDGSTSNFWSYLEAHHSILRFEKESNNNPIQTKIDVMFQKQWAKNPKHKQE</sequence>
<organism evidence="1 2">
    <name type="scientific">Funneliformis geosporum</name>
    <dbReference type="NCBI Taxonomy" id="1117311"/>
    <lineage>
        <taxon>Eukaryota</taxon>
        <taxon>Fungi</taxon>
        <taxon>Fungi incertae sedis</taxon>
        <taxon>Mucoromycota</taxon>
        <taxon>Glomeromycotina</taxon>
        <taxon>Glomeromycetes</taxon>
        <taxon>Glomerales</taxon>
        <taxon>Glomeraceae</taxon>
        <taxon>Funneliformis</taxon>
    </lineage>
</organism>